<keyword evidence="2" id="KW-1185">Reference proteome</keyword>
<protein>
    <submittedName>
        <fullName evidence="1">Pyridoxamine 5'-phosphate oxidase family protein</fullName>
    </submittedName>
</protein>
<comment type="caution">
    <text evidence="1">The sequence shown here is derived from an EMBL/GenBank/DDBJ whole genome shotgun (WGS) entry which is preliminary data.</text>
</comment>
<dbReference type="Proteomes" id="UP001595956">
    <property type="component" value="Unassembled WGS sequence"/>
</dbReference>
<dbReference type="RefSeq" id="WP_345182170.1">
    <property type="nucleotide sequence ID" value="NZ_BAABFQ010000010.1"/>
</dbReference>
<evidence type="ECO:0000313" key="2">
    <source>
        <dbReference type="Proteomes" id="UP001595956"/>
    </source>
</evidence>
<dbReference type="InterPro" id="IPR024747">
    <property type="entry name" value="Pyridox_Oxase-rel"/>
</dbReference>
<dbReference type="InterPro" id="IPR012349">
    <property type="entry name" value="Split_barrel_FMN-bd"/>
</dbReference>
<reference evidence="2" key="1">
    <citation type="journal article" date="2019" name="Int. J. Syst. Evol. Microbiol.">
        <title>The Global Catalogue of Microorganisms (GCM) 10K type strain sequencing project: providing services to taxonomists for standard genome sequencing and annotation.</title>
        <authorList>
            <consortium name="The Broad Institute Genomics Platform"/>
            <consortium name="The Broad Institute Genome Sequencing Center for Infectious Disease"/>
            <person name="Wu L."/>
            <person name="Ma J."/>
        </authorList>
    </citation>
    <scope>NUCLEOTIDE SEQUENCE [LARGE SCALE GENOMIC DNA]</scope>
    <source>
        <strain evidence="2">KACC 13778</strain>
    </source>
</reference>
<dbReference type="SUPFAM" id="SSF50475">
    <property type="entry name" value="FMN-binding split barrel"/>
    <property type="match status" value="1"/>
</dbReference>
<dbReference type="Pfam" id="PF12900">
    <property type="entry name" value="Pyridox_ox_2"/>
    <property type="match status" value="1"/>
</dbReference>
<organism evidence="1 2">
    <name type="scientific">Nocardioides caricicola</name>
    <dbReference type="NCBI Taxonomy" id="634770"/>
    <lineage>
        <taxon>Bacteria</taxon>
        <taxon>Bacillati</taxon>
        <taxon>Actinomycetota</taxon>
        <taxon>Actinomycetes</taxon>
        <taxon>Propionibacteriales</taxon>
        <taxon>Nocardioidaceae</taxon>
        <taxon>Nocardioides</taxon>
    </lineage>
</organism>
<accession>A0ABW0N4S7</accession>
<evidence type="ECO:0000313" key="1">
    <source>
        <dbReference type="EMBL" id="MFC5495695.1"/>
    </source>
</evidence>
<proteinExistence type="predicted"/>
<dbReference type="EMBL" id="JBHSMD010000011">
    <property type="protein sequence ID" value="MFC5495695.1"/>
    <property type="molecule type" value="Genomic_DNA"/>
</dbReference>
<dbReference type="Gene3D" id="2.30.110.10">
    <property type="entry name" value="Electron Transport, Fmn-binding Protein, Chain A"/>
    <property type="match status" value="1"/>
</dbReference>
<sequence length="132" mass="14659">MSTTNVANLLAYDCWHLLEGAYLARVAWQGADGIRLVPVNYDVADGAVWFRIDRDSALAREARDQSVVVEIDDVDDESGTAWSVVVVGKVEMFDAADAPDTLGELRVWADGPHTTYVRIEPVELTGRRLWKP</sequence>
<name>A0ABW0N4S7_9ACTN</name>
<gene>
    <name evidence="1" type="ORF">ACFPKY_21500</name>
</gene>